<dbReference type="InterPro" id="IPR017734">
    <property type="entry name" value="T6SS_SciN"/>
</dbReference>
<protein>
    <recommendedName>
        <fullName evidence="4">Type VI secretion system lipoprotein TssJ</fullName>
    </recommendedName>
</protein>
<dbReference type="RefSeq" id="WP_224079376.1">
    <property type="nucleotide sequence ID" value="NZ_CAJZAI010000003.1"/>
</dbReference>
<feature type="chain" id="PRO_5045665254" description="Type VI secretion system lipoprotein TssJ" evidence="1">
    <location>
        <begin position="39"/>
        <end position="181"/>
    </location>
</feature>
<organism evidence="2 3">
    <name type="scientific">Cupriavidus laharis</name>
    <dbReference type="NCBI Taxonomy" id="151654"/>
    <lineage>
        <taxon>Bacteria</taxon>
        <taxon>Pseudomonadati</taxon>
        <taxon>Pseudomonadota</taxon>
        <taxon>Betaproteobacteria</taxon>
        <taxon>Burkholderiales</taxon>
        <taxon>Burkholderiaceae</taxon>
        <taxon>Cupriavidus</taxon>
    </lineage>
</organism>
<dbReference type="InterPro" id="IPR038706">
    <property type="entry name" value="Type_VI_SciN-like_sf"/>
</dbReference>
<comment type="caution">
    <text evidence="2">The sequence shown here is derived from an EMBL/GenBank/DDBJ whole genome shotgun (WGS) entry which is preliminary data.</text>
</comment>
<keyword evidence="3" id="KW-1185">Reference proteome</keyword>
<sequence length="181" mass="19829">MKGGLLCGKGSPAGTIVRRSAAGLLMGLLLAACSTAPAQREQMKLELTVAAKATVNPDDKGRPSPILVRIYELKTDGPFESADYLSLEKTDKTLLSQDLVVRDEFVLRPGESRDIERKLNPETQFIGVLVGYRELGKATWRSVYKLPPAPEAAWYRAAIPARKVKLHVSLDQQTISISKPE</sequence>
<accession>A0ABM8WT83</accession>
<dbReference type="Pfam" id="PF12790">
    <property type="entry name" value="T6SS-SciN"/>
    <property type="match status" value="1"/>
</dbReference>
<dbReference type="PROSITE" id="PS51257">
    <property type="entry name" value="PROKAR_LIPOPROTEIN"/>
    <property type="match status" value="1"/>
</dbReference>
<dbReference type="EMBL" id="CAJZAI010000003">
    <property type="protein sequence ID" value="CAG9170685.1"/>
    <property type="molecule type" value="Genomic_DNA"/>
</dbReference>
<gene>
    <name evidence="2" type="ORF">LMG23992_01727</name>
</gene>
<evidence type="ECO:0000313" key="2">
    <source>
        <dbReference type="EMBL" id="CAG9170685.1"/>
    </source>
</evidence>
<feature type="signal peptide" evidence="1">
    <location>
        <begin position="1"/>
        <end position="38"/>
    </location>
</feature>
<dbReference type="Proteomes" id="UP000727654">
    <property type="component" value="Unassembled WGS sequence"/>
</dbReference>
<dbReference type="Gene3D" id="2.60.40.4150">
    <property type="entry name" value="Type VI secretion system, lipoprotein SciN"/>
    <property type="match status" value="1"/>
</dbReference>
<name>A0ABM8WT83_9BURK</name>
<dbReference type="PANTHER" id="PTHR37625:SF4">
    <property type="entry name" value="OUTER MEMBRANE LIPOPROTEIN"/>
    <property type="match status" value="1"/>
</dbReference>
<keyword evidence="1" id="KW-0732">Signal</keyword>
<dbReference type="PANTHER" id="PTHR37625">
    <property type="entry name" value="OUTER MEMBRANE LIPOPROTEIN-RELATED"/>
    <property type="match status" value="1"/>
</dbReference>
<evidence type="ECO:0000313" key="3">
    <source>
        <dbReference type="Proteomes" id="UP000727654"/>
    </source>
</evidence>
<evidence type="ECO:0008006" key="4">
    <source>
        <dbReference type="Google" id="ProtNLM"/>
    </source>
</evidence>
<dbReference type="NCBIfam" id="TIGR03352">
    <property type="entry name" value="VI_chp_3"/>
    <property type="match status" value="1"/>
</dbReference>
<proteinExistence type="predicted"/>
<evidence type="ECO:0000256" key="1">
    <source>
        <dbReference type="SAM" id="SignalP"/>
    </source>
</evidence>
<reference evidence="2 3" key="1">
    <citation type="submission" date="2021-08" db="EMBL/GenBank/DDBJ databases">
        <authorList>
            <person name="Peeters C."/>
        </authorList>
    </citation>
    <scope>NUCLEOTIDE SEQUENCE [LARGE SCALE GENOMIC DNA]</scope>
    <source>
        <strain evidence="2 3">LMG 23992</strain>
    </source>
</reference>